<dbReference type="Gene3D" id="3.30.1150.10">
    <property type="match status" value="1"/>
</dbReference>
<evidence type="ECO:0000313" key="4">
    <source>
        <dbReference type="EMBL" id="TGX45675.1"/>
    </source>
</evidence>
<evidence type="ECO:0000256" key="1">
    <source>
        <dbReference type="SAM" id="MobiDB-lite"/>
    </source>
</evidence>
<evidence type="ECO:0000259" key="3">
    <source>
        <dbReference type="Pfam" id="PF03544"/>
    </source>
</evidence>
<dbReference type="Pfam" id="PF03544">
    <property type="entry name" value="TonB_C"/>
    <property type="match status" value="1"/>
</dbReference>
<feature type="chain" id="PRO_5020556328" description="TonB C-terminal domain-containing protein" evidence="2">
    <location>
        <begin position="26"/>
        <end position="121"/>
    </location>
</feature>
<comment type="caution">
    <text evidence="4">The sequence shown here is derived from an EMBL/GenBank/DDBJ whole genome shotgun (WGS) entry which is preliminary data.</text>
</comment>
<dbReference type="OrthoDB" id="7585155at2"/>
<name>A0A4S1WSM8_9SPHN</name>
<dbReference type="GO" id="GO:0055085">
    <property type="term" value="P:transmembrane transport"/>
    <property type="evidence" value="ECO:0007669"/>
    <property type="project" value="InterPro"/>
</dbReference>
<feature type="region of interest" description="Disordered" evidence="1">
    <location>
        <begin position="24"/>
        <end position="43"/>
    </location>
</feature>
<evidence type="ECO:0000256" key="2">
    <source>
        <dbReference type="SAM" id="SignalP"/>
    </source>
</evidence>
<gene>
    <name evidence="4" type="ORF">E5A74_00385</name>
</gene>
<organism evidence="4 5">
    <name type="scientific">Sphingomonas naasensis</name>
    <dbReference type="NCBI Taxonomy" id="1344951"/>
    <lineage>
        <taxon>Bacteria</taxon>
        <taxon>Pseudomonadati</taxon>
        <taxon>Pseudomonadota</taxon>
        <taxon>Alphaproteobacteria</taxon>
        <taxon>Sphingomonadales</taxon>
        <taxon>Sphingomonadaceae</taxon>
        <taxon>Sphingomonas</taxon>
    </lineage>
</organism>
<feature type="signal peptide" evidence="2">
    <location>
        <begin position="1"/>
        <end position="25"/>
    </location>
</feature>
<proteinExistence type="predicted"/>
<sequence length="121" mass="12944">MLGRLRAPLALIAMLCCLHAAPASARQGPTPRGDPETWLQPADYPPRLRARGSSVDVALGIAPSGLTTACRVIASSGSAAWDREICAILRRRARFHAPLDAAGRPVPSVWQHRYVRAAPTS</sequence>
<protein>
    <recommendedName>
        <fullName evidence="3">TonB C-terminal domain-containing protein</fullName>
    </recommendedName>
</protein>
<feature type="domain" description="TonB C-terminal" evidence="3">
    <location>
        <begin position="43"/>
        <end position="107"/>
    </location>
</feature>
<reference evidence="4 5" key="1">
    <citation type="submission" date="2019-04" db="EMBL/GenBank/DDBJ databases">
        <title>Sphingomonas psychrotolerans sp. nov., isolated from soil in the Tianshan Mountains, Xinjiang, China.</title>
        <authorList>
            <person name="Luo Y."/>
            <person name="Sheng H."/>
        </authorList>
    </citation>
    <scope>NUCLEOTIDE SEQUENCE [LARGE SCALE GENOMIC DNA]</scope>
    <source>
        <strain evidence="4 5">KIS18-15</strain>
    </source>
</reference>
<keyword evidence="5" id="KW-1185">Reference proteome</keyword>
<dbReference type="AlphaFoldDB" id="A0A4S1WSM8"/>
<evidence type="ECO:0000313" key="5">
    <source>
        <dbReference type="Proteomes" id="UP000309848"/>
    </source>
</evidence>
<keyword evidence="2" id="KW-0732">Signal</keyword>
<dbReference type="Proteomes" id="UP000309848">
    <property type="component" value="Unassembled WGS sequence"/>
</dbReference>
<accession>A0A4S1WSM8</accession>
<dbReference type="EMBL" id="SRXU01000001">
    <property type="protein sequence ID" value="TGX45675.1"/>
    <property type="molecule type" value="Genomic_DNA"/>
</dbReference>
<dbReference type="InterPro" id="IPR037682">
    <property type="entry name" value="TonB_C"/>
</dbReference>
<dbReference type="SUPFAM" id="SSF74653">
    <property type="entry name" value="TolA/TonB C-terminal domain"/>
    <property type="match status" value="1"/>
</dbReference>